<keyword evidence="2" id="KW-1185">Reference proteome</keyword>
<dbReference type="RefSeq" id="WP_341878187.1">
    <property type="nucleotide sequence ID" value="NZ_CP121687.1"/>
</dbReference>
<dbReference type="Proteomes" id="UP001486565">
    <property type="component" value="Chromosome"/>
</dbReference>
<proteinExistence type="predicted"/>
<name>A0ABZ2Y792_9FIRM</name>
<sequence>MNFPWNKKKTDLDLELLRQSRVPILILDKVWHNIFPPEKKTKAILQLEEELNSLLKQQGQLNNDLKEYLKLKKKLMDGILELTTEAFTNQNEAARKEMERNQKYILEINEKLEQIQNRLDTIPDKIQEVNGRLLEESVKICYQEMKEHQKVLDELNVWIERTREILKHKLEEKTIREEKAAQIYAYLHDLVGADFIDYLDKNYWR</sequence>
<protein>
    <submittedName>
        <fullName evidence="1">Uncharacterized protein</fullName>
    </submittedName>
</protein>
<reference evidence="1 2" key="1">
    <citation type="submission" date="2023-03" db="EMBL/GenBank/DDBJ databases">
        <title>Novel Species.</title>
        <authorList>
            <person name="Ma S."/>
        </authorList>
    </citation>
    <scope>NUCLEOTIDE SEQUENCE [LARGE SCALE GENOMIC DNA]</scope>
    <source>
        <strain evidence="1 2">LIND6LT2</strain>
    </source>
</reference>
<organism evidence="1 2">
    <name type="scientific">Defluviitalea saccharophila</name>
    <dbReference type="NCBI Taxonomy" id="879970"/>
    <lineage>
        <taxon>Bacteria</taxon>
        <taxon>Bacillati</taxon>
        <taxon>Bacillota</taxon>
        <taxon>Clostridia</taxon>
        <taxon>Lachnospirales</taxon>
        <taxon>Defluviitaleaceae</taxon>
        <taxon>Defluviitalea</taxon>
    </lineage>
</organism>
<evidence type="ECO:0000313" key="2">
    <source>
        <dbReference type="Proteomes" id="UP001486565"/>
    </source>
</evidence>
<evidence type="ECO:0000313" key="1">
    <source>
        <dbReference type="EMBL" id="WZL71223.1"/>
    </source>
</evidence>
<gene>
    <name evidence="1" type="ORF">QBE51_06860</name>
</gene>
<accession>A0ABZ2Y792</accession>
<dbReference type="EMBL" id="CP121687">
    <property type="protein sequence ID" value="WZL71223.1"/>
    <property type="molecule type" value="Genomic_DNA"/>
</dbReference>